<gene>
    <name evidence="2" type="ORF">WJX68_15860</name>
</gene>
<reference evidence="2 3" key="1">
    <citation type="submission" date="2024-03" db="EMBL/GenBank/DDBJ databases">
        <title>Draft genome sequence of Pseudonocardia sp. DW16-2.</title>
        <authorList>
            <person name="Duangmal K."/>
        </authorList>
    </citation>
    <scope>NUCLEOTIDE SEQUENCE [LARGE SCALE GENOMIC DNA]</scope>
    <source>
        <strain evidence="2 3">DW16-2</strain>
    </source>
</reference>
<protein>
    <submittedName>
        <fullName evidence="2">DinB family protein</fullName>
    </submittedName>
</protein>
<evidence type="ECO:0000259" key="1">
    <source>
        <dbReference type="Pfam" id="PF12867"/>
    </source>
</evidence>
<dbReference type="InterPro" id="IPR034660">
    <property type="entry name" value="DinB/YfiT-like"/>
</dbReference>
<dbReference type="RefSeq" id="WP_340291532.1">
    <property type="nucleotide sequence ID" value="NZ_JBBJUP010000012.1"/>
</dbReference>
<organism evidence="2 3">
    <name type="scientific">Pseudonocardia spirodelae</name>
    <dbReference type="NCBI Taxonomy" id="3133431"/>
    <lineage>
        <taxon>Bacteria</taxon>
        <taxon>Bacillati</taxon>
        <taxon>Actinomycetota</taxon>
        <taxon>Actinomycetes</taxon>
        <taxon>Pseudonocardiales</taxon>
        <taxon>Pseudonocardiaceae</taxon>
        <taxon>Pseudonocardia</taxon>
    </lineage>
</organism>
<dbReference type="Pfam" id="PF12867">
    <property type="entry name" value="DinB_2"/>
    <property type="match status" value="1"/>
</dbReference>
<feature type="domain" description="DinB-like" evidence="1">
    <location>
        <begin position="10"/>
        <end position="153"/>
    </location>
</feature>
<comment type="caution">
    <text evidence="2">The sequence shown here is derived from an EMBL/GenBank/DDBJ whole genome shotgun (WGS) entry which is preliminary data.</text>
</comment>
<dbReference type="InterPro" id="IPR024775">
    <property type="entry name" value="DinB-like"/>
</dbReference>
<sequence length="172" mass="18634">MSLDAAWCAQFDVVRALCDHHLDRLTDDELSWVPAPLHWTVHRTAEGWEPDFPADGVEPDPVPAPTAAWVAWHLLWWWGTASAELAGRAHPAASPYPGSAAAVAAALRERAAVWRAELERADPHRPVAFPWPEGRTVADLVGWAHVELTKNVAELGQLRVLRGAGAGGAAGR</sequence>
<name>A0ABU8T8Y6_9PSEU</name>
<dbReference type="Proteomes" id="UP001364211">
    <property type="component" value="Unassembled WGS sequence"/>
</dbReference>
<keyword evidence="3" id="KW-1185">Reference proteome</keyword>
<accession>A0ABU8T8Y6</accession>
<evidence type="ECO:0000313" key="3">
    <source>
        <dbReference type="Proteomes" id="UP001364211"/>
    </source>
</evidence>
<dbReference type="SUPFAM" id="SSF109854">
    <property type="entry name" value="DinB/YfiT-like putative metalloenzymes"/>
    <property type="match status" value="1"/>
</dbReference>
<dbReference type="EMBL" id="JBBJUP010000012">
    <property type="protein sequence ID" value="MEJ8280418.1"/>
    <property type="molecule type" value="Genomic_DNA"/>
</dbReference>
<evidence type="ECO:0000313" key="2">
    <source>
        <dbReference type="EMBL" id="MEJ8280418.1"/>
    </source>
</evidence>
<proteinExistence type="predicted"/>